<dbReference type="OrthoDB" id="9801958at2"/>
<name>A0A0P8W638_9CLOT</name>
<dbReference type="InterPro" id="IPR003593">
    <property type="entry name" value="AAA+_ATPase"/>
</dbReference>
<evidence type="ECO:0000256" key="3">
    <source>
        <dbReference type="ARBA" id="ARBA00022840"/>
    </source>
</evidence>
<keyword evidence="1" id="KW-0813">Transport</keyword>
<keyword evidence="2" id="KW-0547">Nucleotide-binding</keyword>
<dbReference type="STRING" id="36849.OXPF_28910"/>
<dbReference type="SUPFAM" id="SSF52540">
    <property type="entry name" value="P-loop containing nucleoside triphosphate hydrolases"/>
    <property type="match status" value="1"/>
</dbReference>
<dbReference type="CDD" id="cd03293">
    <property type="entry name" value="ABC_NrtD_SsuB_transporters"/>
    <property type="match status" value="1"/>
</dbReference>
<dbReference type="PANTHER" id="PTHR42788:SF2">
    <property type="entry name" value="ABC TRANSPORTER ATP-BINDING PROTEIN"/>
    <property type="match status" value="1"/>
</dbReference>
<dbReference type="PANTHER" id="PTHR42788">
    <property type="entry name" value="TAURINE IMPORT ATP-BINDING PROTEIN-RELATED"/>
    <property type="match status" value="1"/>
</dbReference>
<dbReference type="GO" id="GO:0005524">
    <property type="term" value="F:ATP binding"/>
    <property type="evidence" value="ECO:0007669"/>
    <property type="project" value="UniProtKB-KW"/>
</dbReference>
<gene>
    <name evidence="5" type="primary">ssuB_3</name>
    <name evidence="5" type="ORF">OXPF_28910</name>
</gene>
<evidence type="ECO:0000259" key="4">
    <source>
        <dbReference type="PROSITE" id="PS50893"/>
    </source>
</evidence>
<dbReference type="SMART" id="SM00382">
    <property type="entry name" value="AAA"/>
    <property type="match status" value="1"/>
</dbReference>
<dbReference type="InterPro" id="IPR017871">
    <property type="entry name" value="ABC_transporter-like_CS"/>
</dbReference>
<evidence type="ECO:0000313" key="6">
    <source>
        <dbReference type="Proteomes" id="UP000050326"/>
    </source>
</evidence>
<dbReference type="Pfam" id="PF00005">
    <property type="entry name" value="ABC_tran"/>
    <property type="match status" value="1"/>
</dbReference>
<dbReference type="GO" id="GO:0016887">
    <property type="term" value="F:ATP hydrolysis activity"/>
    <property type="evidence" value="ECO:0007669"/>
    <property type="project" value="InterPro"/>
</dbReference>
<dbReference type="InterPro" id="IPR027417">
    <property type="entry name" value="P-loop_NTPase"/>
</dbReference>
<dbReference type="InterPro" id="IPR003439">
    <property type="entry name" value="ABC_transporter-like_ATP-bd"/>
</dbReference>
<keyword evidence="5" id="KW-0378">Hydrolase</keyword>
<dbReference type="Proteomes" id="UP000050326">
    <property type="component" value="Unassembled WGS sequence"/>
</dbReference>
<keyword evidence="6" id="KW-1185">Reference proteome</keyword>
<dbReference type="PATRIC" id="fig|36849.3.peg.3058"/>
<dbReference type="EC" id="3.6.3.-" evidence="5"/>
<dbReference type="PROSITE" id="PS50893">
    <property type="entry name" value="ABC_TRANSPORTER_2"/>
    <property type="match status" value="1"/>
</dbReference>
<dbReference type="RefSeq" id="WP_054875892.1">
    <property type="nucleotide sequence ID" value="NZ_LKET01000039.1"/>
</dbReference>
<evidence type="ECO:0000256" key="2">
    <source>
        <dbReference type="ARBA" id="ARBA00022741"/>
    </source>
</evidence>
<sequence length="250" mass="28510">MGPKIEISNLHKSFYRDGVTLDVLKDINMKVYDGEFVSVIGPSGCGKSTIFNIICNLSSGYTGNISIDGVDLKSSKKRMAYMHQKDLLMPWKNLKDNISLPLEIQGMDKKEAYEKIYEMLPVFGLEGFENAYTFELSGGMKQRAALLRTFLIDSDIMLLDEPFGALDAINRDKMQLWLLSIWEKFKRSVLFITHSIDEAIFLSDRIYVLSDRPATVKLGLSIDIERPRNKGHITSSRFNEYKALLFNTLE</sequence>
<reference evidence="5 6" key="1">
    <citation type="submission" date="2015-09" db="EMBL/GenBank/DDBJ databases">
        <title>Genome sequence of Oxobacter pfennigii DSM 3222.</title>
        <authorList>
            <person name="Poehlein A."/>
            <person name="Bengelsdorf F.R."/>
            <person name="Schiel-Bengelsdorf B."/>
            <person name="Duerre P."/>
            <person name="Daniel R."/>
        </authorList>
    </citation>
    <scope>NUCLEOTIDE SEQUENCE [LARGE SCALE GENOMIC DNA]</scope>
    <source>
        <strain evidence="5 6">DSM 3222</strain>
    </source>
</reference>
<dbReference type="AlphaFoldDB" id="A0A0P8W638"/>
<dbReference type="EMBL" id="LKET01000039">
    <property type="protein sequence ID" value="KPU43450.1"/>
    <property type="molecule type" value="Genomic_DNA"/>
</dbReference>
<evidence type="ECO:0000256" key="1">
    <source>
        <dbReference type="ARBA" id="ARBA00022448"/>
    </source>
</evidence>
<comment type="caution">
    <text evidence="5">The sequence shown here is derived from an EMBL/GenBank/DDBJ whole genome shotgun (WGS) entry which is preliminary data.</text>
</comment>
<proteinExistence type="predicted"/>
<dbReference type="PROSITE" id="PS00211">
    <property type="entry name" value="ABC_TRANSPORTER_1"/>
    <property type="match status" value="1"/>
</dbReference>
<accession>A0A0P8W638</accession>
<dbReference type="InterPro" id="IPR050166">
    <property type="entry name" value="ABC_transporter_ATP-bind"/>
</dbReference>
<feature type="domain" description="ABC transporter" evidence="4">
    <location>
        <begin position="5"/>
        <end position="236"/>
    </location>
</feature>
<keyword evidence="3 5" id="KW-0067">ATP-binding</keyword>
<organism evidence="5 6">
    <name type="scientific">Oxobacter pfennigii</name>
    <dbReference type="NCBI Taxonomy" id="36849"/>
    <lineage>
        <taxon>Bacteria</taxon>
        <taxon>Bacillati</taxon>
        <taxon>Bacillota</taxon>
        <taxon>Clostridia</taxon>
        <taxon>Eubacteriales</taxon>
        <taxon>Clostridiaceae</taxon>
        <taxon>Oxobacter</taxon>
    </lineage>
</organism>
<protein>
    <submittedName>
        <fullName evidence="5">Aliphatic sulfonates import ATP-binding protein SsuB</fullName>
        <ecNumber evidence="5">3.6.3.-</ecNumber>
    </submittedName>
</protein>
<evidence type="ECO:0000313" key="5">
    <source>
        <dbReference type="EMBL" id="KPU43450.1"/>
    </source>
</evidence>
<dbReference type="Gene3D" id="3.40.50.300">
    <property type="entry name" value="P-loop containing nucleotide triphosphate hydrolases"/>
    <property type="match status" value="1"/>
</dbReference>